<dbReference type="GO" id="GO:0005634">
    <property type="term" value="C:nucleus"/>
    <property type="evidence" value="ECO:0007669"/>
    <property type="project" value="TreeGrafter"/>
</dbReference>
<dbReference type="Gene3D" id="1.25.40.20">
    <property type="entry name" value="Ankyrin repeat-containing domain"/>
    <property type="match status" value="2"/>
</dbReference>
<feature type="domain" description="DUF8212" evidence="4">
    <location>
        <begin position="132"/>
        <end position="200"/>
    </location>
</feature>
<evidence type="ECO:0000259" key="4">
    <source>
        <dbReference type="Pfam" id="PF26640"/>
    </source>
</evidence>
<keyword evidence="2 3" id="KW-0040">ANK repeat</keyword>
<keyword evidence="1" id="KW-0677">Repeat</keyword>
<dbReference type="InterPro" id="IPR002110">
    <property type="entry name" value="Ankyrin_rpt"/>
</dbReference>
<reference evidence="5" key="1">
    <citation type="submission" date="2019-06" db="EMBL/GenBank/DDBJ databases">
        <authorList>
            <person name="Gan P."/>
            <person name="Shirasu K."/>
        </authorList>
    </citation>
    <scope>NUCLEOTIDE SEQUENCE [LARGE SCALE GENOMIC DNA]</scope>
    <source>
        <strain evidence="5">CAD2</strain>
    </source>
</reference>
<feature type="repeat" description="ANK" evidence="3">
    <location>
        <begin position="838"/>
        <end position="870"/>
    </location>
</feature>
<sequence length="977" mass="107697">MFRWYKESAICYVYLADVSGHNGEVDLEQIQRSRWFTRGWTLQELLAPRSLRFYDCGWSLLGEKYELAGAIGSTTGIPYGILLGFDDLSNASVAQRMSWAAKRVTKRKEDLAYCLLGIFDVMMPMIYGEEEHAFIRLQEEIIKKTADDSILAWGIRPSSNDGGKPENTDIHLFGNALATSPAAFMHSGNIVAVGNGESTIEGLETARGFLPLRLRLNNTKTGQTFGFLNCQSMNHNDAVVGIPLICITPGAVPREYIRPAGTNAVLRVPPKEVDSAPRPIQLRAFLPSHKAALSHCKYGFHIDQWSELLETDVNIVDTYCDGQWNEDRAVISTVVDIRHNAARRFWWKVRQKTGVLKDFVIALELGVEQMEVHASCHLMVASRDTDLDIIGRAAAESDGFLGGEVASNDSLTLGIKLHQDLPGSKLYMVTLGAPAKPSQPMDIVVDADQELKIFAHTNSLFTLFAKSWPVSLKLSEFKKPLGGNEQDQDPLFLNLLGEKETIQSQISLESHSIQELMAQSESRQRQWHQTVLNGLCRDLQLSDSPSTDNFSQLVRGAFIRAITEGHIAAMEYLWPYPAVDHTVEDSRGRGPLSLAVAADNIPVLESLISKGFAVNRSDSCGQYPLATAALLGNHAALLMLLEKETSISFQTRNGQTLLDVAVKANHHAVVRTLLEKGADVRGGFLNQSKSRLTAQNEPPLAMAARLGSAGIVECLLDYGANVNEKGLPCLPNSVGFRADCPVLAIAAFMGHYDVVDRLLSRKADINATDGSCRTPLLLAARKGHGQIVQLLLQQGADTDLSESKDGGTPLAFAVMCGHRRVVALLLEKGANLEAKDFESKTTIFHAIHARHNEILQLLLSCGADANAAQSEETPLLYAIRHTNVEAVDLLLKHGARISMKHKSGKLPLQYAQDQLTHPISNFNGFNIESRELLRTKREEIIRRLESATVEHDQHVEMATKPTLKSRAQKTLVQLIKR</sequence>
<accession>A0A9P5F5Z0</accession>
<protein>
    <submittedName>
        <fullName evidence="5">Vegetative incompatibility protein HET-E-1</fullName>
    </submittedName>
</protein>
<dbReference type="Pfam" id="PF12796">
    <property type="entry name" value="Ank_2"/>
    <property type="match status" value="3"/>
</dbReference>
<dbReference type="AlphaFoldDB" id="A0A9P5F5Z0"/>
<dbReference type="GO" id="GO:0000976">
    <property type="term" value="F:transcription cis-regulatory region binding"/>
    <property type="evidence" value="ECO:0007669"/>
    <property type="project" value="TreeGrafter"/>
</dbReference>
<dbReference type="Proteomes" id="UP000711996">
    <property type="component" value="Unassembled WGS sequence"/>
</dbReference>
<dbReference type="OrthoDB" id="194358at2759"/>
<comment type="caution">
    <text evidence="5">The sequence shown here is derived from an EMBL/GenBank/DDBJ whole genome shotgun (WGS) entry which is preliminary data.</text>
</comment>
<feature type="repeat" description="ANK" evidence="3">
    <location>
        <begin position="653"/>
        <end position="680"/>
    </location>
</feature>
<dbReference type="Pfam" id="PF00023">
    <property type="entry name" value="Ank"/>
    <property type="match status" value="1"/>
</dbReference>
<feature type="repeat" description="ANK" evidence="3">
    <location>
        <begin position="805"/>
        <end position="837"/>
    </location>
</feature>
<feature type="repeat" description="ANK" evidence="3">
    <location>
        <begin position="771"/>
        <end position="803"/>
    </location>
</feature>
<evidence type="ECO:0000313" key="6">
    <source>
        <dbReference type="Proteomes" id="UP000711996"/>
    </source>
</evidence>
<dbReference type="InterPro" id="IPR036770">
    <property type="entry name" value="Ankyrin_rpt-contain_sf"/>
</dbReference>
<dbReference type="PANTHER" id="PTHR24193">
    <property type="entry name" value="ANKYRIN REPEAT PROTEIN"/>
    <property type="match status" value="1"/>
</dbReference>
<dbReference type="PANTHER" id="PTHR24193:SF121">
    <property type="entry name" value="ADA2A-CONTAINING COMPLEX COMPONENT 3, ISOFORM D"/>
    <property type="match status" value="1"/>
</dbReference>
<feature type="repeat" description="ANK" evidence="3">
    <location>
        <begin position="695"/>
        <end position="727"/>
    </location>
</feature>
<dbReference type="InterPro" id="IPR058525">
    <property type="entry name" value="DUF8212"/>
</dbReference>
<feature type="repeat" description="ANK" evidence="3">
    <location>
        <begin position="743"/>
        <end position="770"/>
    </location>
</feature>
<dbReference type="SMART" id="SM00248">
    <property type="entry name" value="ANK"/>
    <property type="match status" value="9"/>
</dbReference>
<evidence type="ECO:0000256" key="1">
    <source>
        <dbReference type="ARBA" id="ARBA00022737"/>
    </source>
</evidence>
<gene>
    <name evidence="5" type="ORF">CGCSCA2_v000434</name>
</gene>
<name>A0A9P5F5Z0_COLSI</name>
<proteinExistence type="predicted"/>
<dbReference type="Pfam" id="PF26640">
    <property type="entry name" value="DUF8212"/>
    <property type="match status" value="1"/>
</dbReference>
<keyword evidence="6" id="KW-1185">Reference proteome</keyword>
<organism evidence="5 6">
    <name type="scientific">Colletotrichum siamense</name>
    <name type="common">Anthracnose fungus</name>
    <dbReference type="NCBI Taxonomy" id="690259"/>
    <lineage>
        <taxon>Eukaryota</taxon>
        <taxon>Fungi</taxon>
        <taxon>Dikarya</taxon>
        <taxon>Ascomycota</taxon>
        <taxon>Pezizomycotina</taxon>
        <taxon>Sordariomycetes</taxon>
        <taxon>Hypocreomycetidae</taxon>
        <taxon>Glomerellales</taxon>
        <taxon>Glomerellaceae</taxon>
        <taxon>Colletotrichum</taxon>
        <taxon>Colletotrichum gloeosporioides species complex</taxon>
    </lineage>
</organism>
<evidence type="ECO:0000313" key="5">
    <source>
        <dbReference type="EMBL" id="KAF4867352.1"/>
    </source>
</evidence>
<dbReference type="EMBL" id="QPMT01000001">
    <property type="protein sequence ID" value="KAF4867352.1"/>
    <property type="molecule type" value="Genomic_DNA"/>
</dbReference>
<dbReference type="GO" id="GO:0045944">
    <property type="term" value="P:positive regulation of transcription by RNA polymerase II"/>
    <property type="evidence" value="ECO:0007669"/>
    <property type="project" value="TreeGrafter"/>
</dbReference>
<evidence type="ECO:0000256" key="3">
    <source>
        <dbReference type="PROSITE-ProRule" id="PRU00023"/>
    </source>
</evidence>
<feature type="repeat" description="ANK" evidence="3">
    <location>
        <begin position="587"/>
        <end position="619"/>
    </location>
</feature>
<dbReference type="PROSITE" id="PS50297">
    <property type="entry name" value="ANK_REP_REGION"/>
    <property type="match status" value="5"/>
</dbReference>
<dbReference type="SUPFAM" id="SSF48403">
    <property type="entry name" value="Ankyrin repeat"/>
    <property type="match status" value="2"/>
</dbReference>
<dbReference type="InterPro" id="IPR050663">
    <property type="entry name" value="Ankyrin-SOCS_Box"/>
</dbReference>
<evidence type="ECO:0000256" key="2">
    <source>
        <dbReference type="ARBA" id="ARBA00023043"/>
    </source>
</evidence>
<dbReference type="PROSITE" id="PS50088">
    <property type="entry name" value="ANK_REPEAT"/>
    <property type="match status" value="8"/>
</dbReference>
<feature type="repeat" description="ANK" evidence="3">
    <location>
        <begin position="870"/>
        <end position="902"/>
    </location>
</feature>